<evidence type="ECO:0000256" key="2">
    <source>
        <dbReference type="ARBA" id="ARBA00010511"/>
    </source>
</evidence>
<feature type="domain" description="Pre-rRNA-processing protein RIX1 N-terminal" evidence="6">
    <location>
        <begin position="117"/>
        <end position="303"/>
    </location>
</feature>
<dbReference type="PANTHER" id="PTHR34105:SF1">
    <property type="entry name" value="PROLINE-, GLUTAMIC ACID- AND LEUCINE-RICH PROTEIN 1"/>
    <property type="match status" value="1"/>
</dbReference>
<comment type="subcellular location">
    <subcellularLocation>
        <location evidence="1">Nucleus</location>
    </subcellularLocation>
</comment>
<dbReference type="OrthoDB" id="20900at2759"/>
<evidence type="ECO:0000313" key="8">
    <source>
        <dbReference type="Proteomes" id="UP001139887"/>
    </source>
</evidence>
<comment type="caution">
    <text evidence="7">The sequence shown here is derived from an EMBL/GenBank/DDBJ whole genome shotgun (WGS) entry which is preliminary data.</text>
</comment>
<feature type="region of interest" description="Disordered" evidence="5">
    <location>
        <begin position="530"/>
        <end position="564"/>
    </location>
</feature>
<evidence type="ECO:0000256" key="3">
    <source>
        <dbReference type="ARBA" id="ARBA00021502"/>
    </source>
</evidence>
<dbReference type="SUPFAM" id="SSF48371">
    <property type="entry name" value="ARM repeat"/>
    <property type="match status" value="1"/>
</dbReference>
<evidence type="ECO:0000256" key="4">
    <source>
        <dbReference type="ARBA" id="ARBA00023242"/>
    </source>
</evidence>
<dbReference type="EMBL" id="JANBUW010000049">
    <property type="protein sequence ID" value="KAJ2849974.1"/>
    <property type="molecule type" value="Genomic_DNA"/>
</dbReference>
<feature type="region of interest" description="Disordered" evidence="5">
    <location>
        <begin position="753"/>
        <end position="834"/>
    </location>
</feature>
<feature type="compositionally biased region" description="Polar residues" evidence="5">
    <location>
        <begin position="551"/>
        <end position="563"/>
    </location>
</feature>
<feature type="region of interest" description="Disordered" evidence="5">
    <location>
        <begin position="842"/>
        <end position="861"/>
    </location>
</feature>
<keyword evidence="4" id="KW-0539">Nucleus</keyword>
<sequence>MSTDVAASILFGDLRESYTKQQMRVDILRKAAERLEAQFLASVCERATKRSSCVSKEERQMHEEIRLALGRTRLQLADEIKLLQWIRRRHNMASMDARVERAERTLSLLTTTFLANSEAVKANIDLVLDAVLSQNLFAFVGASDISAEITKRYSSAIHKWLARINSLATGRTSDARMAGVLLIKHTAQQSPQLFSENVAKWNTVLLSVLSKAEITPVIEVTLQTLLLFIDAVRDIPMLYREIVSAHVPRMNQAILAMVDKNTDLTVPVLEMLEHSATWFPTLFRPSIDKAEALCLRLLDGSNSRMLLEQCQQAARCLAAFSLAGGKNTPEERWFQCMQKAAGTMRQCVDHIMCVDANSNDQPQQQFALAGLSDDFTKSIPQAADRIAAMAEVIVALLTQPTPMEISVPADRIVDAASRVAMISMRAANSKSKRAEYDLIPLLTPQLQRASIRIMAALAISLGSHMQPFLSAVARTATAIHTQQIVSPTISVALHSLLRLFIERYGYGFVTHLPYDIIVSVVNDICVHKKSHAPSTNSTKADHTASKKRSGNGKSRNPSALNTDESVHTTRIHWNDTGLAALSTVLVLLQRTPTALATALRTRIDSQILTLLMLFSIGGIEIPFASRQTLTSFKVLLYRCLEASLLSPDPWQRAIIPHAISAFNCGLEDPSPQVQKVCSEALLTIDPIVHSRLPAQLREPDNAADEKQVPQIMSACDGSTTVETVLAGIDASANGNHSESMEIINDQPLASAKRFKPSVSNSSYQEPQFAAADSQPNHQPLKQDQPSASMPTPLSQQTVSTSLASTSAPLKLNATDKPRLVQSTTPSLFNKPNDPVQAVVVTDEDDDNIPDIVMEGSDSEDE</sequence>
<comment type="similarity">
    <text evidence="2">Belongs to the RIX1/PELP1 family.</text>
</comment>
<dbReference type="InterPro" id="IPR012583">
    <property type="entry name" value="RIX1_N"/>
</dbReference>
<dbReference type="PANTHER" id="PTHR34105">
    <property type="entry name" value="PROLINE-, GLUTAMIC ACID- AND LEUCINE-RICH PROTEIN 1"/>
    <property type="match status" value="1"/>
</dbReference>
<evidence type="ECO:0000259" key="6">
    <source>
        <dbReference type="Pfam" id="PF08167"/>
    </source>
</evidence>
<feature type="compositionally biased region" description="Polar residues" evidence="5">
    <location>
        <begin position="773"/>
        <end position="807"/>
    </location>
</feature>
<organism evidence="7 8">
    <name type="scientific">Coemansia brasiliensis</name>
    <dbReference type="NCBI Taxonomy" id="2650707"/>
    <lineage>
        <taxon>Eukaryota</taxon>
        <taxon>Fungi</taxon>
        <taxon>Fungi incertae sedis</taxon>
        <taxon>Zoopagomycota</taxon>
        <taxon>Kickxellomycotina</taxon>
        <taxon>Kickxellomycetes</taxon>
        <taxon>Kickxellales</taxon>
        <taxon>Kickxellaceae</taxon>
        <taxon>Coemansia</taxon>
    </lineage>
</organism>
<dbReference type="GO" id="GO:0006364">
    <property type="term" value="P:rRNA processing"/>
    <property type="evidence" value="ECO:0007669"/>
    <property type="project" value="TreeGrafter"/>
</dbReference>
<dbReference type="InterPro" id="IPR016024">
    <property type="entry name" value="ARM-type_fold"/>
</dbReference>
<keyword evidence="8" id="KW-1185">Reference proteome</keyword>
<name>A0A9W8I9Z8_9FUNG</name>
<dbReference type="AlphaFoldDB" id="A0A9W8I9Z8"/>
<protein>
    <recommendedName>
        <fullName evidence="3">Pre-rRNA-processing protein RIX1</fullName>
    </recommendedName>
</protein>
<gene>
    <name evidence="7" type="ORF">IWW36_002237</name>
</gene>
<dbReference type="GO" id="GO:0005634">
    <property type="term" value="C:nucleus"/>
    <property type="evidence" value="ECO:0007669"/>
    <property type="project" value="UniProtKB-SubCell"/>
</dbReference>
<feature type="compositionally biased region" description="Polar residues" evidence="5">
    <location>
        <begin position="820"/>
        <end position="829"/>
    </location>
</feature>
<dbReference type="Pfam" id="PF08167">
    <property type="entry name" value="RIX1"/>
    <property type="match status" value="1"/>
</dbReference>
<proteinExistence type="inferred from homology"/>
<evidence type="ECO:0000256" key="1">
    <source>
        <dbReference type="ARBA" id="ARBA00004123"/>
    </source>
</evidence>
<accession>A0A9W8I9Z8</accession>
<evidence type="ECO:0000256" key="5">
    <source>
        <dbReference type="SAM" id="MobiDB-lite"/>
    </source>
</evidence>
<reference evidence="7" key="1">
    <citation type="submission" date="2022-07" db="EMBL/GenBank/DDBJ databases">
        <title>Phylogenomic reconstructions and comparative analyses of Kickxellomycotina fungi.</title>
        <authorList>
            <person name="Reynolds N.K."/>
            <person name="Stajich J.E."/>
            <person name="Barry K."/>
            <person name="Grigoriev I.V."/>
            <person name="Crous P."/>
            <person name="Smith M.E."/>
        </authorList>
    </citation>
    <scope>NUCLEOTIDE SEQUENCE</scope>
    <source>
        <strain evidence="7">NRRL 1566</strain>
    </source>
</reference>
<evidence type="ECO:0000313" key="7">
    <source>
        <dbReference type="EMBL" id="KAJ2849974.1"/>
    </source>
</evidence>
<dbReference type="Proteomes" id="UP001139887">
    <property type="component" value="Unassembled WGS sequence"/>
</dbReference>